<name>A0A8H6L3U0_9LECA</name>
<dbReference type="AlphaFoldDB" id="A0A8H6L3U0"/>
<keyword evidence="4 11" id="KW-0645">Protease</keyword>
<feature type="transmembrane region" description="Helical" evidence="12">
    <location>
        <begin position="507"/>
        <end position="525"/>
    </location>
</feature>
<gene>
    <name evidence="14" type="ORF">HO173_007192</name>
</gene>
<dbReference type="Pfam" id="PF08611">
    <property type="entry name" value="DUF1774"/>
    <property type="match status" value="1"/>
</dbReference>
<feature type="transmembrane region" description="Helical" evidence="12">
    <location>
        <begin position="427"/>
        <end position="446"/>
    </location>
</feature>
<dbReference type="SUPFAM" id="SSF53187">
    <property type="entry name" value="Zn-dependent exopeptidases"/>
    <property type="match status" value="1"/>
</dbReference>
<evidence type="ECO:0000256" key="4">
    <source>
        <dbReference type="ARBA" id="ARBA00022670"/>
    </source>
</evidence>
<dbReference type="PANTHER" id="PTHR37992">
    <property type="entry name" value="EXPRESSED PROTEIN"/>
    <property type="match status" value="1"/>
</dbReference>
<feature type="chain" id="PRO_5034997589" description="Peptide hydrolase" evidence="11">
    <location>
        <begin position="20"/>
        <end position="641"/>
    </location>
</feature>
<keyword evidence="15" id="KW-1185">Reference proteome</keyword>
<evidence type="ECO:0000256" key="1">
    <source>
        <dbReference type="ARBA" id="ARBA00001947"/>
    </source>
</evidence>
<evidence type="ECO:0000256" key="5">
    <source>
        <dbReference type="ARBA" id="ARBA00022723"/>
    </source>
</evidence>
<keyword evidence="12" id="KW-0812">Transmembrane</keyword>
<dbReference type="EMBL" id="JACCJC010000029">
    <property type="protein sequence ID" value="KAF6234566.1"/>
    <property type="molecule type" value="Genomic_DNA"/>
</dbReference>
<keyword evidence="5 11" id="KW-0479">Metal-binding</keyword>
<dbReference type="GO" id="GO:0006508">
    <property type="term" value="P:proteolysis"/>
    <property type="evidence" value="ECO:0007669"/>
    <property type="project" value="UniProtKB-KW"/>
</dbReference>
<evidence type="ECO:0000256" key="7">
    <source>
        <dbReference type="ARBA" id="ARBA00022801"/>
    </source>
</evidence>
<evidence type="ECO:0000256" key="10">
    <source>
        <dbReference type="ARBA" id="ARBA00043962"/>
    </source>
</evidence>
<dbReference type="Proteomes" id="UP000578531">
    <property type="component" value="Unassembled WGS sequence"/>
</dbReference>
<dbReference type="RefSeq" id="XP_037163957.1">
    <property type="nucleotide sequence ID" value="XM_037309096.1"/>
</dbReference>
<evidence type="ECO:0000256" key="9">
    <source>
        <dbReference type="ARBA" id="ARBA00023157"/>
    </source>
</evidence>
<accession>A0A8H6L3U0</accession>
<feature type="transmembrane region" description="Helical" evidence="12">
    <location>
        <begin position="466"/>
        <end position="487"/>
    </location>
</feature>
<dbReference type="PANTHER" id="PTHR37992:SF1">
    <property type="entry name" value="DUF1774-DOMAIN-CONTAINING PROTEIN"/>
    <property type="match status" value="1"/>
</dbReference>
<proteinExistence type="inferred from homology"/>
<dbReference type="OrthoDB" id="2214at2759"/>
<organism evidence="14 15">
    <name type="scientific">Letharia columbiana</name>
    <dbReference type="NCBI Taxonomy" id="112416"/>
    <lineage>
        <taxon>Eukaryota</taxon>
        <taxon>Fungi</taxon>
        <taxon>Dikarya</taxon>
        <taxon>Ascomycota</taxon>
        <taxon>Pezizomycotina</taxon>
        <taxon>Lecanoromycetes</taxon>
        <taxon>OSLEUM clade</taxon>
        <taxon>Lecanoromycetidae</taxon>
        <taxon>Lecanorales</taxon>
        <taxon>Lecanorineae</taxon>
        <taxon>Parmeliaceae</taxon>
        <taxon>Letharia</taxon>
    </lineage>
</organism>
<keyword evidence="6 11" id="KW-0732">Signal</keyword>
<feature type="signal peptide" evidence="11">
    <location>
        <begin position="1"/>
        <end position="19"/>
    </location>
</feature>
<dbReference type="CDD" id="cd03879">
    <property type="entry name" value="M28_AAP"/>
    <property type="match status" value="1"/>
</dbReference>
<reference evidence="14 15" key="1">
    <citation type="journal article" date="2020" name="Genomics">
        <title>Complete, high-quality genomes from long-read metagenomic sequencing of two wolf lichen thalli reveals enigmatic genome architecture.</title>
        <authorList>
            <person name="McKenzie S.K."/>
            <person name="Walston R.F."/>
            <person name="Allen J.L."/>
        </authorList>
    </citation>
    <scope>NUCLEOTIDE SEQUENCE [LARGE SCALE GENOMIC DNA]</scope>
    <source>
        <strain evidence="14">WasteWater2</strain>
    </source>
</reference>
<evidence type="ECO:0000313" key="15">
    <source>
        <dbReference type="Proteomes" id="UP000578531"/>
    </source>
</evidence>
<keyword evidence="9" id="KW-1015">Disulfide bond</keyword>
<evidence type="ECO:0000256" key="8">
    <source>
        <dbReference type="ARBA" id="ARBA00022833"/>
    </source>
</evidence>
<evidence type="ECO:0000256" key="2">
    <source>
        <dbReference type="ARBA" id="ARBA00011245"/>
    </source>
</evidence>
<keyword evidence="7 11" id="KW-0378">Hydrolase</keyword>
<evidence type="ECO:0000256" key="3">
    <source>
        <dbReference type="ARBA" id="ARBA00022438"/>
    </source>
</evidence>
<dbReference type="EC" id="3.4.-.-" evidence="11"/>
<comment type="similarity">
    <text evidence="10">Belongs to the peptidase M28 family. M28E subfamily.</text>
</comment>
<dbReference type="GeneID" id="59288849"/>
<evidence type="ECO:0000256" key="6">
    <source>
        <dbReference type="ARBA" id="ARBA00022729"/>
    </source>
</evidence>
<evidence type="ECO:0000256" key="11">
    <source>
        <dbReference type="RuleBase" id="RU361240"/>
    </source>
</evidence>
<feature type="domain" description="Peptidase M28" evidence="13">
    <location>
        <begin position="165"/>
        <end position="358"/>
    </location>
</feature>
<evidence type="ECO:0000313" key="14">
    <source>
        <dbReference type="EMBL" id="KAF6234566.1"/>
    </source>
</evidence>
<sequence length="641" mass="71492">MRICSLAVVGLSTAAVALSITKPDQAVLGNDNQDLYLVELGPGERRWIAEDEKWALKRAGVNFMDVTETRDLGLNVKRDVTVQFPNKPAYNDSLVPLLKELKQKNMHKNLEKFTSFHTRYYRSPYGAESSAWLYSKVNQTIQNSGAAEYGARVETFEHSWGQNSVIATIPGKSDKTVVIGAHQDSINLFLPSILSAPGADDDGSGTVTILEALRVLLESEAIIKGNASNTVEFHWYSAEEGGLLGSQAIFSAYEKEGRDVKAMLQQDMTGYTHKTIEAGEPESVGVITDFVNPDLTEFIKKIITQYCSIPYILTKCGYACSDHASASKAGYPSAFVIESDFKYSDNKIHTSQDKIEFLNFVNPFAKRDKHDKRAIIVFRFLTLFTWLLVFVVSILFNVKAPANGETIWDQNKAHPTPFSLNAETTSIYWLLLLMLQLGYLYCLFTFDAELVKVAANVGSHFIVHNLLTSAFILLWVHSLFWIGELMLVMNSFNLTSLYFRHLRTQPFIHIPVVTGPLAWNFVAVLSNGAAMVGAQSLAARILANVAIWSILLYGIFFMGAFKDHTIGFELAILSASLAIHQHGIRILALQWIFAVAIAMLLLAAALAISLPPIFGKELIWRRLDDDLDYEDREREPLLGNE</sequence>
<keyword evidence="3" id="KW-0031">Aminopeptidase</keyword>
<dbReference type="Pfam" id="PF04389">
    <property type="entry name" value="Peptidase_M28"/>
    <property type="match status" value="1"/>
</dbReference>
<dbReference type="GO" id="GO:0004177">
    <property type="term" value="F:aminopeptidase activity"/>
    <property type="evidence" value="ECO:0007669"/>
    <property type="project" value="UniProtKB-KW"/>
</dbReference>
<feature type="transmembrane region" description="Helical" evidence="12">
    <location>
        <begin position="590"/>
        <end position="614"/>
    </location>
</feature>
<keyword evidence="8 11" id="KW-0862">Zinc</keyword>
<dbReference type="InterPro" id="IPR013920">
    <property type="entry name" value="DUF1774_fun"/>
</dbReference>
<feature type="transmembrane region" description="Helical" evidence="12">
    <location>
        <begin position="376"/>
        <end position="398"/>
    </location>
</feature>
<dbReference type="GO" id="GO:0046872">
    <property type="term" value="F:metal ion binding"/>
    <property type="evidence" value="ECO:0007669"/>
    <property type="project" value="UniProtKB-KW"/>
</dbReference>
<comment type="caution">
    <text evidence="14">The sequence shown here is derived from an EMBL/GenBank/DDBJ whole genome shotgun (WGS) entry which is preliminary data.</text>
</comment>
<comment type="cofactor">
    <cofactor evidence="1">
        <name>Zn(2+)</name>
        <dbReference type="ChEBI" id="CHEBI:29105"/>
    </cofactor>
</comment>
<dbReference type="InterPro" id="IPR007484">
    <property type="entry name" value="Peptidase_M28"/>
</dbReference>
<evidence type="ECO:0000259" key="13">
    <source>
        <dbReference type="Pfam" id="PF04389"/>
    </source>
</evidence>
<keyword evidence="12" id="KW-1133">Transmembrane helix</keyword>
<dbReference type="Gene3D" id="3.40.630.10">
    <property type="entry name" value="Zn peptidases"/>
    <property type="match status" value="1"/>
</dbReference>
<feature type="transmembrane region" description="Helical" evidence="12">
    <location>
        <begin position="537"/>
        <end position="559"/>
    </location>
</feature>
<protein>
    <recommendedName>
        <fullName evidence="11">Peptide hydrolase</fullName>
        <ecNumber evidence="11">3.4.-.-</ecNumber>
    </recommendedName>
</protein>
<dbReference type="FunFam" id="3.40.630.10:FF:000042">
    <property type="entry name" value="Peptide hydrolase"/>
    <property type="match status" value="1"/>
</dbReference>
<evidence type="ECO:0000256" key="12">
    <source>
        <dbReference type="SAM" id="Phobius"/>
    </source>
</evidence>
<keyword evidence="12" id="KW-0472">Membrane</keyword>
<comment type="subunit">
    <text evidence="2">Monomer.</text>
</comment>